<dbReference type="PROSITE" id="PS50234">
    <property type="entry name" value="VWFA"/>
    <property type="match status" value="1"/>
</dbReference>
<keyword evidence="1" id="KW-0472">Membrane</keyword>
<evidence type="ECO:0000313" key="3">
    <source>
        <dbReference type="EMBL" id="NEM05999.1"/>
    </source>
</evidence>
<gene>
    <name evidence="3" type="ORF">GCU54_08185</name>
</gene>
<evidence type="ECO:0000313" key="4">
    <source>
        <dbReference type="Proteomes" id="UP000471126"/>
    </source>
</evidence>
<organism evidence="3 4">
    <name type="scientific">Geodermatophilus normandii</name>
    <dbReference type="NCBI Taxonomy" id="1137989"/>
    <lineage>
        <taxon>Bacteria</taxon>
        <taxon>Bacillati</taxon>
        <taxon>Actinomycetota</taxon>
        <taxon>Actinomycetes</taxon>
        <taxon>Geodermatophilales</taxon>
        <taxon>Geodermatophilaceae</taxon>
        <taxon>Geodermatophilus</taxon>
    </lineage>
</organism>
<dbReference type="Pfam" id="PF00092">
    <property type="entry name" value="VWA"/>
    <property type="match status" value="1"/>
</dbReference>
<feature type="domain" description="VWFA" evidence="2">
    <location>
        <begin position="347"/>
        <end position="543"/>
    </location>
</feature>
<accession>A0A6P0GFG6</accession>
<keyword evidence="1" id="KW-0812">Transmembrane</keyword>
<comment type="caution">
    <text evidence="3">The sequence shown here is derived from an EMBL/GenBank/DDBJ whole genome shotgun (WGS) entry which is preliminary data.</text>
</comment>
<dbReference type="Gene3D" id="3.40.50.410">
    <property type="entry name" value="von Willebrand factor, type A domain"/>
    <property type="match status" value="1"/>
</dbReference>
<evidence type="ECO:0000259" key="2">
    <source>
        <dbReference type="PROSITE" id="PS50234"/>
    </source>
</evidence>
<dbReference type="RefSeq" id="WP_163476143.1">
    <property type="nucleotide sequence ID" value="NZ_JAAGWE010000012.1"/>
</dbReference>
<dbReference type="SMART" id="SM00327">
    <property type="entry name" value="VWA"/>
    <property type="match status" value="1"/>
</dbReference>
<keyword evidence="1" id="KW-1133">Transmembrane helix</keyword>
<dbReference type="SUPFAM" id="SSF53300">
    <property type="entry name" value="vWA-like"/>
    <property type="match status" value="1"/>
</dbReference>
<evidence type="ECO:0000256" key="1">
    <source>
        <dbReference type="SAM" id="Phobius"/>
    </source>
</evidence>
<dbReference type="AlphaFoldDB" id="A0A6P0GFG6"/>
<reference evidence="3 4" key="1">
    <citation type="submission" date="2019-12" db="EMBL/GenBank/DDBJ databases">
        <title>WGS of CPCC 203550 I12A-02606.</title>
        <authorList>
            <person name="Jiang Z."/>
        </authorList>
    </citation>
    <scope>NUCLEOTIDE SEQUENCE [LARGE SCALE GENOMIC DNA]</scope>
    <source>
        <strain evidence="3 4">I12A-02606</strain>
    </source>
</reference>
<feature type="transmembrane region" description="Helical" evidence="1">
    <location>
        <begin position="20"/>
        <end position="40"/>
    </location>
</feature>
<dbReference type="EMBL" id="JAAGWE010000012">
    <property type="protein sequence ID" value="NEM05999.1"/>
    <property type="molecule type" value="Genomic_DNA"/>
</dbReference>
<name>A0A6P0GFG6_9ACTN</name>
<dbReference type="InterPro" id="IPR036465">
    <property type="entry name" value="vWFA_dom_sf"/>
</dbReference>
<sequence>MGRHADTTSARRVQRPAPVALIVALVVVALVAGGLVWWLAGSGSGDGCDTTRTIRVTVAPELGDVAQELLAEPQDLGGGACATAEVTAQEPLQTVGDLGALEGSGLPQVWVPDSSLWAVRAGDAPLDASGSMATSPVVLGTSSAAADELGWSTSPPPWSQALSGARPVAVPDLATSAEGVAALAAVRSSLGGGDAADNAVVQAVLAARRGPSVTPAEALAAAQGGDAGAPLLPMSEQEVISVNRGAEDSSLVAVYPAEGSPALDYPVLRVGSPGDDDRAAVDAVVRRLTSEAARTAVLDAGFRDAEGTAPIDPGPGVQEEAPEELAVDAEQVTDLLAELARLAAPSRLLTVMDVSQSMEAPAGDGTRATLMRDAALSALELLPGNASGGIWAFAYQLEGEQDWIELAPIREMDADVDGGTQREFLAEQFESLPDRLSPGGTGLFDTALGAVRAAREQHDPDAVSSVVLITDGTNEDSTGIPLDELLQTLRDEADPQRPVKVIGVALGPDADIAALEQIASATGGAAYSAVDPTDLQDVLFDALRQR</sequence>
<proteinExistence type="predicted"/>
<dbReference type="InterPro" id="IPR002035">
    <property type="entry name" value="VWF_A"/>
</dbReference>
<protein>
    <submittedName>
        <fullName evidence="3">VWA domain-containing protein</fullName>
    </submittedName>
</protein>
<dbReference type="Proteomes" id="UP000471126">
    <property type="component" value="Unassembled WGS sequence"/>
</dbReference>